<keyword evidence="6" id="KW-1185">Reference proteome</keyword>
<dbReference type="InterPro" id="IPR012318">
    <property type="entry name" value="HTH_CRP"/>
</dbReference>
<keyword evidence="1" id="KW-0805">Transcription regulation</keyword>
<dbReference type="InterPro" id="IPR014710">
    <property type="entry name" value="RmlC-like_jellyroll"/>
</dbReference>
<organism evidence="5 6">
    <name type="scientific">Chitinimonas viridis</name>
    <dbReference type="NCBI Taxonomy" id="664880"/>
    <lineage>
        <taxon>Bacteria</taxon>
        <taxon>Pseudomonadati</taxon>
        <taxon>Pseudomonadota</taxon>
        <taxon>Betaproteobacteria</taxon>
        <taxon>Neisseriales</taxon>
        <taxon>Chitinibacteraceae</taxon>
        <taxon>Chitinimonas</taxon>
    </lineage>
</organism>
<dbReference type="RefSeq" id="WP_290331153.1">
    <property type="nucleotide sequence ID" value="NZ_JAUFPU010000002.1"/>
</dbReference>
<keyword evidence="3" id="KW-0804">Transcription</keyword>
<reference evidence="5" key="2">
    <citation type="submission" date="2023-06" db="EMBL/GenBank/DDBJ databases">
        <authorList>
            <person name="Lucena T."/>
            <person name="Sun Q."/>
        </authorList>
    </citation>
    <scope>NUCLEOTIDE SEQUENCE</scope>
    <source>
        <strain evidence="5">CECT 7703</strain>
    </source>
</reference>
<evidence type="ECO:0000256" key="3">
    <source>
        <dbReference type="ARBA" id="ARBA00023163"/>
    </source>
</evidence>
<evidence type="ECO:0000313" key="5">
    <source>
        <dbReference type="EMBL" id="MDN3575496.1"/>
    </source>
</evidence>
<protein>
    <submittedName>
        <fullName evidence="5">Crp/Fnr family transcriptional regulator</fullName>
    </submittedName>
</protein>
<sequence>MHDLHPQKNRLFASLPDTDGQRWRQLLEPVELLAGQILRGAGGHMHHVYFPTTAIISLLCVMENGASTEVAVIGNDGLIGLPLMIGSGTTPYSAVVQSAGKGFRIKACAMQEEFFRSQFVAQLLLRYTQSLITQLCLTAACNRHHSVDQQLCRWLLVNLDRLESNEVTMTQEMIASMLGVRREGITESAFKLQKAGLIRYTRGHIQVLDRKGLEQRSCECYAVVKREQDRLLPMASVSEADVVAS</sequence>
<evidence type="ECO:0000256" key="1">
    <source>
        <dbReference type="ARBA" id="ARBA00023015"/>
    </source>
</evidence>
<comment type="caution">
    <text evidence="5">The sequence shown here is derived from an EMBL/GenBank/DDBJ whole genome shotgun (WGS) entry which is preliminary data.</text>
</comment>
<dbReference type="SUPFAM" id="SSF51206">
    <property type="entry name" value="cAMP-binding domain-like"/>
    <property type="match status" value="1"/>
</dbReference>
<dbReference type="InterPro" id="IPR050397">
    <property type="entry name" value="Env_Response_Regulators"/>
</dbReference>
<dbReference type="Proteomes" id="UP001180081">
    <property type="component" value="Unassembled WGS sequence"/>
</dbReference>
<reference evidence="5" key="1">
    <citation type="journal article" date="2014" name="Int. J. Syst. Evol. Microbiol.">
        <title>Complete genome of a new Firmicutes species belonging to the dominant human colonic microbiota ('Ruminococcus bicirculans') reveals two chromosomes and a selective capacity to utilize plant glucans.</title>
        <authorList>
            <consortium name="NISC Comparative Sequencing Program"/>
            <person name="Wegmann U."/>
            <person name="Louis P."/>
            <person name="Goesmann A."/>
            <person name="Henrissat B."/>
            <person name="Duncan S.H."/>
            <person name="Flint H.J."/>
        </authorList>
    </citation>
    <scope>NUCLEOTIDE SEQUENCE</scope>
    <source>
        <strain evidence="5">CECT 7703</strain>
    </source>
</reference>
<evidence type="ECO:0000256" key="2">
    <source>
        <dbReference type="ARBA" id="ARBA00023125"/>
    </source>
</evidence>
<dbReference type="Pfam" id="PF13545">
    <property type="entry name" value="HTH_Crp_2"/>
    <property type="match status" value="1"/>
</dbReference>
<proteinExistence type="predicted"/>
<keyword evidence="2" id="KW-0238">DNA-binding</keyword>
<dbReference type="InterPro" id="IPR036390">
    <property type="entry name" value="WH_DNA-bd_sf"/>
</dbReference>
<dbReference type="Gene3D" id="2.60.120.10">
    <property type="entry name" value="Jelly Rolls"/>
    <property type="match status" value="1"/>
</dbReference>
<evidence type="ECO:0000259" key="4">
    <source>
        <dbReference type="Pfam" id="PF13545"/>
    </source>
</evidence>
<dbReference type="PANTHER" id="PTHR24567:SF74">
    <property type="entry name" value="HTH-TYPE TRANSCRIPTIONAL REGULATOR ARCR"/>
    <property type="match status" value="1"/>
</dbReference>
<gene>
    <name evidence="5" type="ORF">QWZ03_01760</name>
</gene>
<dbReference type="PANTHER" id="PTHR24567">
    <property type="entry name" value="CRP FAMILY TRANSCRIPTIONAL REGULATORY PROTEIN"/>
    <property type="match status" value="1"/>
</dbReference>
<evidence type="ECO:0000313" key="6">
    <source>
        <dbReference type="Proteomes" id="UP001180081"/>
    </source>
</evidence>
<accession>A0ABT8B064</accession>
<feature type="domain" description="HTH crp-type" evidence="4">
    <location>
        <begin position="149"/>
        <end position="215"/>
    </location>
</feature>
<dbReference type="InterPro" id="IPR018490">
    <property type="entry name" value="cNMP-bd_dom_sf"/>
</dbReference>
<dbReference type="EMBL" id="JAUFPU010000002">
    <property type="protein sequence ID" value="MDN3575496.1"/>
    <property type="molecule type" value="Genomic_DNA"/>
</dbReference>
<dbReference type="SUPFAM" id="SSF46785">
    <property type="entry name" value="Winged helix' DNA-binding domain"/>
    <property type="match status" value="1"/>
</dbReference>
<name>A0ABT8B064_9NEIS</name>